<dbReference type="InterPro" id="IPR008928">
    <property type="entry name" value="6-hairpin_glycosidase_sf"/>
</dbReference>
<reference evidence="3 4" key="1">
    <citation type="journal article" date="2014" name="Int. J. Syst. Evol. Microbiol.">
        <title>Complete genome sequence of Corynebacterium casei LMG S-19264T (=DSM 44701T), isolated from a smear-ripened cheese.</title>
        <authorList>
            <consortium name="US DOE Joint Genome Institute (JGI-PGF)"/>
            <person name="Walter F."/>
            <person name="Albersmeier A."/>
            <person name="Kalinowski J."/>
            <person name="Ruckert C."/>
        </authorList>
    </citation>
    <scope>NUCLEOTIDE SEQUENCE [LARGE SCALE GENOMIC DNA]</scope>
    <source>
        <strain evidence="3 4">KCTC 12866</strain>
    </source>
</reference>
<dbReference type="PANTHER" id="PTHR42899:SF1">
    <property type="entry name" value="SPERMATOGENESIS-ASSOCIATED PROTEIN 20"/>
    <property type="match status" value="1"/>
</dbReference>
<dbReference type="Pfam" id="PF03190">
    <property type="entry name" value="Thioredox_DsbH"/>
    <property type="match status" value="1"/>
</dbReference>
<comment type="caution">
    <text evidence="3">The sequence shown here is derived from an EMBL/GenBank/DDBJ whole genome shotgun (WGS) entry which is preliminary data.</text>
</comment>
<dbReference type="InterPro" id="IPR004879">
    <property type="entry name" value="Ssp411-like_TRX"/>
</dbReference>
<keyword evidence="4" id="KW-1185">Reference proteome</keyword>
<feature type="coiled-coil region" evidence="1">
    <location>
        <begin position="150"/>
        <end position="184"/>
    </location>
</feature>
<feature type="domain" description="Spermatogenesis-associated protein 20-like TRX" evidence="2">
    <location>
        <begin position="24"/>
        <end position="178"/>
    </location>
</feature>
<dbReference type="InterPro" id="IPR036249">
    <property type="entry name" value="Thioredoxin-like_sf"/>
</dbReference>
<proteinExistence type="predicted"/>
<dbReference type="PANTHER" id="PTHR42899">
    <property type="entry name" value="SPERMATOGENESIS-ASSOCIATED PROTEIN 20"/>
    <property type="match status" value="1"/>
</dbReference>
<accession>A0A8J3G9I7</accession>
<keyword evidence="1" id="KW-0175">Coiled coil</keyword>
<dbReference type="GO" id="GO:0005975">
    <property type="term" value="P:carbohydrate metabolic process"/>
    <property type="evidence" value="ECO:0007669"/>
    <property type="project" value="InterPro"/>
</dbReference>
<evidence type="ECO:0000256" key="1">
    <source>
        <dbReference type="SAM" id="Coils"/>
    </source>
</evidence>
<dbReference type="Proteomes" id="UP000598271">
    <property type="component" value="Unassembled WGS sequence"/>
</dbReference>
<dbReference type="PIRSF" id="PIRSF006402">
    <property type="entry name" value="UCP006402_thioredoxin"/>
    <property type="match status" value="1"/>
</dbReference>
<name>A0A8J3G9I7_9BACT</name>
<protein>
    <submittedName>
        <fullName evidence="3">Thioredoxin</fullName>
    </submittedName>
</protein>
<dbReference type="SUPFAM" id="SSF48208">
    <property type="entry name" value="Six-hairpin glycosidases"/>
    <property type="match status" value="1"/>
</dbReference>
<evidence type="ECO:0000313" key="4">
    <source>
        <dbReference type="Proteomes" id="UP000598271"/>
    </source>
</evidence>
<dbReference type="CDD" id="cd02955">
    <property type="entry name" value="SSP411"/>
    <property type="match status" value="1"/>
</dbReference>
<gene>
    <name evidence="3" type="primary">yyaL</name>
    <name evidence="3" type="ORF">GCM10007390_16980</name>
</gene>
<dbReference type="AlphaFoldDB" id="A0A8J3G9I7"/>
<dbReference type="SUPFAM" id="SSF52833">
    <property type="entry name" value="Thioredoxin-like"/>
    <property type="match status" value="1"/>
</dbReference>
<dbReference type="Gene3D" id="3.40.30.10">
    <property type="entry name" value="Glutaredoxin"/>
    <property type="match status" value="1"/>
</dbReference>
<sequence>MAIFTGMCVLSCHADRKSLGQSGNHLGNASSPYLLEHADNPVGWYEWGDEALKKAKEENKPLIISIGYAACHWCHVMEEESFMDTAVANYMNAHFVSIKIDREERPDLDEIYMNAAQLINGNGGWPLNAFALPDGKPFYAGTYFSKDQWLKLLQNIHKAYEQDNATLTKQSEDLTQEIRKIQTAAADADTSAEGNGTLYELVYKGLLDQVDFADGGFKGAPKFPTPVRWEFLMQYAYLTKDKKALSATTTLLDKMARGGIYDQLGGGFARYATDDQWRVPHFEKMLYDNAQLVSLYAHAYQLTGNENYRRIIKETLSFVKRELTSAEGGFYSSINADSEGKEGKFYVWQYDEMARLLDAPELAALEKTFAISKKGNWEKGENILYLDQSAGLSDLSEPLVAKARGKLFAARAKRVHPSLDDKILVSWNALMLKGYVDAYRALGDPAYLQAAEENARFLEKYMLGRNFRLQRSFRRQKVSIDAFLEDYAFLADATLHLYQSNFNKHWFDVSEGLIEYADTYLFDAESNFYTTHTAKKENILINSIGVNDGVVPSANGIMSLTQYRLGKILYDEKYVTNARKMLDRIKFSLATDASSYTSWALLLGLEHYGTYEVAILGKNALGQNLLLQKYYLPNAVFAGGENENLPLLDDKKVAGQTRIYVCKDKVCKLPTDEVDQALKMVTF</sequence>
<dbReference type="Gene3D" id="1.50.10.20">
    <property type="match status" value="2"/>
</dbReference>
<organism evidence="3 4">
    <name type="scientific">Persicitalea jodogahamensis</name>
    <dbReference type="NCBI Taxonomy" id="402147"/>
    <lineage>
        <taxon>Bacteria</taxon>
        <taxon>Pseudomonadati</taxon>
        <taxon>Bacteroidota</taxon>
        <taxon>Cytophagia</taxon>
        <taxon>Cytophagales</taxon>
        <taxon>Spirosomataceae</taxon>
        <taxon>Persicitalea</taxon>
    </lineage>
</organism>
<evidence type="ECO:0000313" key="3">
    <source>
        <dbReference type="EMBL" id="GHB63753.1"/>
    </source>
</evidence>
<dbReference type="EMBL" id="BMXF01000001">
    <property type="protein sequence ID" value="GHB63753.1"/>
    <property type="molecule type" value="Genomic_DNA"/>
</dbReference>
<dbReference type="InterPro" id="IPR024705">
    <property type="entry name" value="Ssp411"/>
</dbReference>
<evidence type="ECO:0000259" key="2">
    <source>
        <dbReference type="Pfam" id="PF03190"/>
    </source>
</evidence>